<keyword evidence="7" id="KW-0809">Transit peptide</keyword>
<evidence type="ECO:0000256" key="4">
    <source>
        <dbReference type="ARBA" id="ARBA00022472"/>
    </source>
</evidence>
<dbReference type="GO" id="GO:0003677">
    <property type="term" value="F:DNA binding"/>
    <property type="evidence" value="ECO:0007669"/>
    <property type="project" value="UniProtKB-KW"/>
</dbReference>
<dbReference type="GO" id="GO:0006393">
    <property type="term" value="P:termination of mitochondrial transcription"/>
    <property type="evidence" value="ECO:0007669"/>
    <property type="project" value="TreeGrafter"/>
</dbReference>
<evidence type="ECO:0000313" key="13">
    <source>
        <dbReference type="Ensembl" id="ENSOMYP00000012830.2"/>
    </source>
</evidence>
<evidence type="ECO:0000256" key="5">
    <source>
        <dbReference type="ARBA" id="ARBA00022553"/>
    </source>
</evidence>
<evidence type="ECO:0000313" key="14">
    <source>
        <dbReference type="Proteomes" id="UP000694395"/>
    </source>
</evidence>
<keyword evidence="11" id="KW-0804">Transcription</keyword>
<evidence type="ECO:0000256" key="9">
    <source>
        <dbReference type="ARBA" id="ARBA00023125"/>
    </source>
</evidence>
<keyword evidence="9" id="KW-0238">DNA-binding</keyword>
<evidence type="ECO:0000256" key="8">
    <source>
        <dbReference type="ARBA" id="ARBA00023015"/>
    </source>
</evidence>
<sequence length="268" mass="29766">MSCLDRVEDYINAGHARPSQNPVPAFSHFVASPAQLTSVGLPRGLCTVTPNVIPAGELDLHVVDVKMGRQCQPGVLRKVITNEQGLAHFLNGKGASRKVVTGIISWYPCTITFSGEHLEQHWPMWRSVFKSDSEIISILDRLPESSFSSRPQPPADYGAVDLLQQCRAQPPSVEFLEDVCAELGGEGPGQFAKSVVSRNLYILIHSTKRVKANIDFLRNLKRLQEKLASLGCRKVDIKKLMVCYPTVLFIRPDTYDPKLERLALSSEE</sequence>
<dbReference type="AlphaFoldDB" id="A0A8C7NW20"/>
<keyword evidence="10" id="KW-0496">Mitochondrion</keyword>
<keyword evidence="6" id="KW-0677">Repeat</keyword>
<reference evidence="13" key="2">
    <citation type="submission" date="2025-08" db="UniProtKB">
        <authorList>
            <consortium name="Ensembl"/>
        </authorList>
    </citation>
    <scope>IDENTIFICATION</scope>
</reference>
<evidence type="ECO:0000256" key="12">
    <source>
        <dbReference type="ARBA" id="ARBA00037520"/>
    </source>
</evidence>
<reference evidence="13" key="1">
    <citation type="submission" date="2020-07" db="EMBL/GenBank/DDBJ databases">
        <title>A long reads based de novo assembly of the rainbow trout Arlee double haploid line genome.</title>
        <authorList>
            <person name="Gao G."/>
            <person name="Palti Y."/>
        </authorList>
    </citation>
    <scope>NUCLEOTIDE SEQUENCE [LARGE SCALE GENOMIC DNA]</scope>
</reference>
<evidence type="ECO:0000256" key="10">
    <source>
        <dbReference type="ARBA" id="ARBA00023128"/>
    </source>
</evidence>
<reference evidence="13" key="3">
    <citation type="submission" date="2025-09" db="UniProtKB">
        <authorList>
            <consortium name="Ensembl"/>
        </authorList>
    </citation>
    <scope>IDENTIFICATION</scope>
</reference>
<dbReference type="GeneTree" id="ENSGT00530000063817"/>
<dbReference type="InterPro" id="IPR038538">
    <property type="entry name" value="MTERF_sf"/>
</dbReference>
<evidence type="ECO:0000256" key="1">
    <source>
        <dbReference type="ARBA" id="ARBA00004173"/>
    </source>
</evidence>
<dbReference type="Pfam" id="PF02536">
    <property type="entry name" value="mTERF"/>
    <property type="match status" value="1"/>
</dbReference>
<evidence type="ECO:0000256" key="6">
    <source>
        <dbReference type="ARBA" id="ARBA00022737"/>
    </source>
</evidence>
<dbReference type="GO" id="GO:0005759">
    <property type="term" value="C:mitochondrial matrix"/>
    <property type="evidence" value="ECO:0007669"/>
    <property type="project" value="TreeGrafter"/>
</dbReference>
<comment type="subunit">
    <text evidence="3">Monomer.</text>
</comment>
<dbReference type="Ensembl" id="ENSOMYT00000014196.2">
    <property type="protein sequence ID" value="ENSOMYP00000012830.2"/>
    <property type="gene ID" value="ENSOMYG00000006395.2"/>
</dbReference>
<accession>A0A8C7NW20</accession>
<evidence type="ECO:0000256" key="11">
    <source>
        <dbReference type="ARBA" id="ARBA00023163"/>
    </source>
</evidence>
<comment type="similarity">
    <text evidence="2">Belongs to the mTERF family.</text>
</comment>
<name>A0A8C7NW20_ONCMY</name>
<keyword evidence="5" id="KW-0597">Phosphoprotein</keyword>
<protein>
    <submittedName>
        <fullName evidence="13">Uncharacterized protein</fullName>
    </submittedName>
</protein>
<dbReference type="Gene3D" id="1.25.70.10">
    <property type="entry name" value="Transcription termination factor 3, mitochondrial"/>
    <property type="match status" value="1"/>
</dbReference>
<keyword evidence="4" id="KW-0806">Transcription termination</keyword>
<comment type="subcellular location">
    <subcellularLocation>
        <location evidence="1">Mitochondrion</location>
    </subcellularLocation>
</comment>
<evidence type="ECO:0000256" key="3">
    <source>
        <dbReference type="ARBA" id="ARBA00011245"/>
    </source>
</evidence>
<dbReference type="PANTHER" id="PTHR15437">
    <property type="entry name" value="TRANSCRIPTION TERMINATION FACTOR, MITOCHONDRIAL"/>
    <property type="match status" value="1"/>
</dbReference>
<organism evidence="13 14">
    <name type="scientific">Oncorhynchus mykiss</name>
    <name type="common">Rainbow trout</name>
    <name type="synonym">Salmo gairdneri</name>
    <dbReference type="NCBI Taxonomy" id="8022"/>
    <lineage>
        <taxon>Eukaryota</taxon>
        <taxon>Metazoa</taxon>
        <taxon>Chordata</taxon>
        <taxon>Craniata</taxon>
        <taxon>Vertebrata</taxon>
        <taxon>Euteleostomi</taxon>
        <taxon>Actinopterygii</taxon>
        <taxon>Neopterygii</taxon>
        <taxon>Teleostei</taxon>
        <taxon>Protacanthopterygii</taxon>
        <taxon>Salmoniformes</taxon>
        <taxon>Salmonidae</taxon>
        <taxon>Salmoninae</taxon>
        <taxon>Oncorhynchus</taxon>
    </lineage>
</organism>
<proteinExistence type="inferred from homology"/>
<comment type="function">
    <text evidence="12">Transcription termination factor. Binds to a 28 bp region within the tRNA(Leu(uur)) gene at a position immediately adjacent to and downstream of the 16S rRNA gene; this region comprises a tridecamer sequence critical for directing accurate termination. Binds DNA along the major grove and promotes DNA bending and partial unwinding. Promotes base flipping. Transcription termination activity appears to be polarized with highest specificity for transcripts initiated on the light strand.</text>
</comment>
<keyword evidence="14" id="KW-1185">Reference proteome</keyword>
<dbReference type="Proteomes" id="UP000694395">
    <property type="component" value="Chromosome 32"/>
</dbReference>
<evidence type="ECO:0000256" key="2">
    <source>
        <dbReference type="ARBA" id="ARBA00007692"/>
    </source>
</evidence>
<dbReference type="PANTHER" id="PTHR15437:SF2">
    <property type="entry name" value="TRANSCRIPTION TERMINATION FACTOR 1, MITOCHONDRIAL"/>
    <property type="match status" value="1"/>
</dbReference>
<dbReference type="InterPro" id="IPR003690">
    <property type="entry name" value="MTERF"/>
</dbReference>
<keyword evidence="8" id="KW-0805">Transcription regulation</keyword>
<evidence type="ECO:0000256" key="7">
    <source>
        <dbReference type="ARBA" id="ARBA00022946"/>
    </source>
</evidence>